<accession>A0A2A9NA93</accession>
<proteinExistence type="predicted"/>
<gene>
    <name evidence="1" type="ORF">AMATHDRAFT_11173</name>
</gene>
<name>A0A2A9NA93_9AGAR</name>
<evidence type="ECO:0000313" key="1">
    <source>
        <dbReference type="EMBL" id="PFH44686.1"/>
    </source>
</evidence>
<protein>
    <submittedName>
        <fullName evidence="1">Uncharacterized protein</fullName>
    </submittedName>
</protein>
<dbReference type="EMBL" id="KZ303042">
    <property type="protein sequence ID" value="PFH44686.1"/>
    <property type="molecule type" value="Genomic_DNA"/>
</dbReference>
<sequence length="59" mass="6557">MSLTTALGYSGPQVLEHTLYNLYHDPTIPSGVAPQSLKKNRQTTIKELENKQAITMVDI</sequence>
<dbReference type="Proteomes" id="UP000242287">
    <property type="component" value="Unassembled WGS sequence"/>
</dbReference>
<organism evidence="1 2">
    <name type="scientific">Amanita thiersii Skay4041</name>
    <dbReference type="NCBI Taxonomy" id="703135"/>
    <lineage>
        <taxon>Eukaryota</taxon>
        <taxon>Fungi</taxon>
        <taxon>Dikarya</taxon>
        <taxon>Basidiomycota</taxon>
        <taxon>Agaricomycotina</taxon>
        <taxon>Agaricomycetes</taxon>
        <taxon>Agaricomycetidae</taxon>
        <taxon>Agaricales</taxon>
        <taxon>Pluteineae</taxon>
        <taxon>Amanitaceae</taxon>
        <taxon>Amanita</taxon>
    </lineage>
</organism>
<reference evidence="1 2" key="1">
    <citation type="submission" date="2014-02" db="EMBL/GenBank/DDBJ databases">
        <title>Transposable element dynamics among asymbiotic and ectomycorrhizal Amanita fungi.</title>
        <authorList>
            <consortium name="DOE Joint Genome Institute"/>
            <person name="Hess J."/>
            <person name="Skrede I."/>
            <person name="Wolfe B."/>
            <person name="LaButti K."/>
            <person name="Ohm R.A."/>
            <person name="Grigoriev I.V."/>
            <person name="Pringle A."/>
        </authorList>
    </citation>
    <scope>NUCLEOTIDE SEQUENCE [LARGE SCALE GENOMIC DNA]</scope>
    <source>
        <strain evidence="1 2">SKay4041</strain>
    </source>
</reference>
<dbReference type="AlphaFoldDB" id="A0A2A9NA93"/>
<keyword evidence="2" id="KW-1185">Reference proteome</keyword>
<evidence type="ECO:0000313" key="2">
    <source>
        <dbReference type="Proteomes" id="UP000242287"/>
    </source>
</evidence>